<dbReference type="EMBL" id="JBHTCQ010000002">
    <property type="protein sequence ID" value="MFC7405568.1"/>
    <property type="molecule type" value="Genomic_DNA"/>
</dbReference>
<keyword evidence="1" id="KW-0472">Membrane</keyword>
<keyword evidence="1" id="KW-1133">Transmembrane helix</keyword>
<feature type="transmembrane region" description="Helical" evidence="1">
    <location>
        <begin position="29"/>
        <end position="48"/>
    </location>
</feature>
<dbReference type="RefSeq" id="WP_382394123.1">
    <property type="nucleotide sequence ID" value="NZ_JBHTCQ010000002.1"/>
</dbReference>
<name>A0ABW2QAS9_9MICO</name>
<reference evidence="3" key="1">
    <citation type="journal article" date="2019" name="Int. J. Syst. Evol. Microbiol.">
        <title>The Global Catalogue of Microorganisms (GCM) 10K type strain sequencing project: providing services to taxonomists for standard genome sequencing and annotation.</title>
        <authorList>
            <consortium name="The Broad Institute Genomics Platform"/>
            <consortium name="The Broad Institute Genome Sequencing Center for Infectious Disease"/>
            <person name="Wu L."/>
            <person name="Ma J."/>
        </authorList>
    </citation>
    <scope>NUCLEOTIDE SEQUENCE [LARGE SCALE GENOMIC DNA]</scope>
    <source>
        <strain evidence="3">JCM 1490</strain>
    </source>
</reference>
<comment type="caution">
    <text evidence="2">The sequence shown here is derived from an EMBL/GenBank/DDBJ whole genome shotgun (WGS) entry which is preliminary data.</text>
</comment>
<organism evidence="2 3">
    <name type="scientific">Georgenia alba</name>
    <dbReference type="NCBI Taxonomy" id="2233858"/>
    <lineage>
        <taxon>Bacteria</taxon>
        <taxon>Bacillati</taxon>
        <taxon>Actinomycetota</taxon>
        <taxon>Actinomycetes</taxon>
        <taxon>Micrococcales</taxon>
        <taxon>Bogoriellaceae</taxon>
        <taxon>Georgenia</taxon>
    </lineage>
</organism>
<accession>A0ABW2QAS9</accession>
<evidence type="ECO:0000313" key="3">
    <source>
        <dbReference type="Proteomes" id="UP001596455"/>
    </source>
</evidence>
<protein>
    <submittedName>
        <fullName evidence="2">Uncharacterized protein</fullName>
    </submittedName>
</protein>
<evidence type="ECO:0000256" key="1">
    <source>
        <dbReference type="SAM" id="Phobius"/>
    </source>
</evidence>
<sequence>MKSSLVVFAAEQEAEHAEAAEAAAVNPYLLGGIALLVLLSLLLFTFSFRNVAHRL</sequence>
<keyword evidence="1" id="KW-0812">Transmembrane</keyword>
<keyword evidence="3" id="KW-1185">Reference proteome</keyword>
<dbReference type="Proteomes" id="UP001596455">
    <property type="component" value="Unassembled WGS sequence"/>
</dbReference>
<evidence type="ECO:0000313" key="2">
    <source>
        <dbReference type="EMBL" id="MFC7405568.1"/>
    </source>
</evidence>
<proteinExistence type="predicted"/>
<gene>
    <name evidence="2" type="ORF">ACFQQL_10655</name>
</gene>